<proteinExistence type="predicted"/>
<dbReference type="OrthoDB" id="1939092at2759"/>
<feature type="region of interest" description="Disordered" evidence="1">
    <location>
        <begin position="393"/>
        <end position="434"/>
    </location>
</feature>
<evidence type="ECO:0000313" key="3">
    <source>
        <dbReference type="Proteomes" id="UP000326396"/>
    </source>
</evidence>
<dbReference type="GO" id="GO:2000028">
    <property type="term" value="P:regulation of photoperiodism, flowering"/>
    <property type="evidence" value="ECO:0007669"/>
    <property type="project" value="InterPro"/>
</dbReference>
<feature type="compositionally biased region" description="Basic and acidic residues" evidence="1">
    <location>
        <begin position="393"/>
        <end position="408"/>
    </location>
</feature>
<sequence length="628" mass="70049">MGNLKDDGKKMDPLFPRLHITDADKGGGPRTPPRNKMGISQQRSVSGSQTTTNASLRLVPASPSSCHDASYKRSMFSTYGRSCGSTRLATRLDSYHSSGINLNISLTTVKQTIETTNCQTLCNTGHPKPQDFRATRNNTIAKKLEFEDDNYMVPSFTFGNGQQNTKKGTFPTLSTNVYQKQLKLTDKETTHEINPDTMMTNYDIAREPVASYNSDRGRFSELLNEDVSPSIKRSMLIDEHQMIHDTNIGLPLKRKGFQENMTYKDGTKKTWTLFGDNKNIDRGTQLAHVHVHKSEEDHGYLHLGNAGKISEKSEADFLSGFDINPGEVSQVIGPEQYCIARKTIIQQQRIFKSQLFELHRLIKVQKILAESPDLLIEEDEIIYKLNKAPSEDMFPHLEPHKENNEPKRIHNPNLADLPLPPPPPTGNGGKQPPWCFLPPPPPGNQWLVPVRSPSEGLVYKPLTGPSPPPVGLMPPVYGMSLLTPSNPDFHTSSYNIPTSYPPGVSIYPSTSLLTSYGFPTITKHICSTGMDESVNYNKNVKIAGNIESDLQGSSGSSSNDRKKGDELPLFPTTPTVQDSDQCTEEKRSDERTKVIKVVPRNPKLASESAARIFQFIQEERKHNEYIGM</sequence>
<feature type="region of interest" description="Disordered" evidence="1">
    <location>
        <begin position="1"/>
        <end position="63"/>
    </location>
</feature>
<reference evidence="2 3" key="1">
    <citation type="submission" date="2019-05" db="EMBL/GenBank/DDBJ databases">
        <title>Mikania micrantha, genome provides insights into the molecular mechanism of rapid growth.</title>
        <authorList>
            <person name="Liu B."/>
        </authorList>
    </citation>
    <scope>NUCLEOTIDE SEQUENCE [LARGE SCALE GENOMIC DNA]</scope>
    <source>
        <strain evidence="2">NLD-2019</strain>
        <tissue evidence="2">Leaf</tissue>
    </source>
</reference>
<feature type="region of interest" description="Disordered" evidence="1">
    <location>
        <begin position="547"/>
        <end position="590"/>
    </location>
</feature>
<evidence type="ECO:0000256" key="1">
    <source>
        <dbReference type="SAM" id="MobiDB-lite"/>
    </source>
</evidence>
<name>A0A5N6LXR6_9ASTR</name>
<evidence type="ECO:0000313" key="2">
    <source>
        <dbReference type="EMBL" id="KAD2806261.1"/>
    </source>
</evidence>
<dbReference type="PANTHER" id="PTHR34281">
    <property type="entry name" value="PROTEIN EARLY FLOWERING 3"/>
    <property type="match status" value="1"/>
</dbReference>
<dbReference type="EMBL" id="SZYD01000018">
    <property type="protein sequence ID" value="KAD2806261.1"/>
    <property type="molecule type" value="Genomic_DNA"/>
</dbReference>
<dbReference type="InterPro" id="IPR039319">
    <property type="entry name" value="ELF3-like"/>
</dbReference>
<dbReference type="Proteomes" id="UP000326396">
    <property type="component" value="Linkage Group LG8"/>
</dbReference>
<dbReference type="AlphaFoldDB" id="A0A5N6LXR6"/>
<dbReference type="PANTHER" id="PTHR34281:SF25">
    <property type="entry name" value="HYDROXYPROLINE-RICH GLYCOPROTEIN FAMILY PROTEIN"/>
    <property type="match status" value="1"/>
</dbReference>
<protein>
    <recommendedName>
        <fullName evidence="4">Protein EARLY FLOWERING 3</fullName>
    </recommendedName>
</protein>
<organism evidence="2 3">
    <name type="scientific">Mikania micrantha</name>
    <name type="common">bitter vine</name>
    <dbReference type="NCBI Taxonomy" id="192012"/>
    <lineage>
        <taxon>Eukaryota</taxon>
        <taxon>Viridiplantae</taxon>
        <taxon>Streptophyta</taxon>
        <taxon>Embryophyta</taxon>
        <taxon>Tracheophyta</taxon>
        <taxon>Spermatophyta</taxon>
        <taxon>Magnoliopsida</taxon>
        <taxon>eudicotyledons</taxon>
        <taxon>Gunneridae</taxon>
        <taxon>Pentapetalae</taxon>
        <taxon>asterids</taxon>
        <taxon>campanulids</taxon>
        <taxon>Asterales</taxon>
        <taxon>Asteraceae</taxon>
        <taxon>Asteroideae</taxon>
        <taxon>Heliantheae alliance</taxon>
        <taxon>Eupatorieae</taxon>
        <taxon>Mikania</taxon>
    </lineage>
</organism>
<gene>
    <name evidence="2" type="ORF">E3N88_39638</name>
</gene>
<keyword evidence="3" id="KW-1185">Reference proteome</keyword>
<feature type="compositionally biased region" description="Basic and acidic residues" evidence="1">
    <location>
        <begin position="1"/>
        <end position="12"/>
    </location>
</feature>
<evidence type="ECO:0008006" key="4">
    <source>
        <dbReference type="Google" id="ProtNLM"/>
    </source>
</evidence>
<accession>A0A5N6LXR6</accession>
<comment type="caution">
    <text evidence="2">The sequence shown here is derived from an EMBL/GenBank/DDBJ whole genome shotgun (WGS) entry which is preliminary data.</text>
</comment>
<feature type="compositionally biased region" description="Polar residues" evidence="1">
    <location>
        <begin position="38"/>
        <end position="55"/>
    </location>
</feature>